<feature type="region of interest" description="Disordered" evidence="1">
    <location>
        <begin position="1"/>
        <end position="86"/>
    </location>
</feature>
<name>A0A426XPF5_ENSVE</name>
<accession>A0A426XPF5</accession>
<evidence type="ECO:0000313" key="2">
    <source>
        <dbReference type="EMBL" id="RRT41331.1"/>
    </source>
</evidence>
<protein>
    <submittedName>
        <fullName evidence="2">Uncharacterized protein</fullName>
    </submittedName>
</protein>
<reference evidence="2 3" key="1">
    <citation type="journal article" date="2014" name="Agronomy (Basel)">
        <title>A Draft Genome Sequence for Ensete ventricosum, the Drought-Tolerant Tree Against Hunger.</title>
        <authorList>
            <person name="Harrison J."/>
            <person name="Moore K.A."/>
            <person name="Paszkiewicz K."/>
            <person name="Jones T."/>
            <person name="Grant M."/>
            <person name="Ambacheew D."/>
            <person name="Muzemil S."/>
            <person name="Studholme D.J."/>
        </authorList>
    </citation>
    <scope>NUCLEOTIDE SEQUENCE [LARGE SCALE GENOMIC DNA]</scope>
</reference>
<organism evidence="2 3">
    <name type="scientific">Ensete ventricosum</name>
    <name type="common">Abyssinian banana</name>
    <name type="synonym">Musa ensete</name>
    <dbReference type="NCBI Taxonomy" id="4639"/>
    <lineage>
        <taxon>Eukaryota</taxon>
        <taxon>Viridiplantae</taxon>
        <taxon>Streptophyta</taxon>
        <taxon>Embryophyta</taxon>
        <taxon>Tracheophyta</taxon>
        <taxon>Spermatophyta</taxon>
        <taxon>Magnoliopsida</taxon>
        <taxon>Liliopsida</taxon>
        <taxon>Zingiberales</taxon>
        <taxon>Musaceae</taxon>
        <taxon>Ensete</taxon>
    </lineage>
</organism>
<dbReference type="AlphaFoldDB" id="A0A426XPF5"/>
<evidence type="ECO:0000313" key="3">
    <source>
        <dbReference type="Proteomes" id="UP000287651"/>
    </source>
</evidence>
<evidence type="ECO:0000256" key="1">
    <source>
        <dbReference type="SAM" id="MobiDB-lite"/>
    </source>
</evidence>
<proteinExistence type="predicted"/>
<gene>
    <name evidence="2" type="ORF">B296_00008138</name>
</gene>
<dbReference type="Proteomes" id="UP000287651">
    <property type="component" value="Unassembled WGS sequence"/>
</dbReference>
<dbReference type="EMBL" id="AMZH03018660">
    <property type="protein sequence ID" value="RRT41331.1"/>
    <property type="molecule type" value="Genomic_DNA"/>
</dbReference>
<comment type="caution">
    <text evidence="2">The sequence shown here is derived from an EMBL/GenBank/DDBJ whole genome shotgun (WGS) entry which is preliminary data.</text>
</comment>
<sequence length="86" mass="9907">MVEVRRIWRRKRQPKSRLAVLRPEGAATGPMPKVPTRSAKPAKTSAKEERWSPLCWRPNSNPNSLGLCESPHREERWRRAPIAAVQ</sequence>